<name>A0A7W9LXU7_9ACTN</name>
<dbReference type="Proteomes" id="UP000590647">
    <property type="component" value="Unassembled WGS sequence"/>
</dbReference>
<evidence type="ECO:0000313" key="3">
    <source>
        <dbReference type="Proteomes" id="UP000590647"/>
    </source>
</evidence>
<organism evidence="2 3">
    <name type="scientific">Streptomyces caelestis</name>
    <dbReference type="NCBI Taxonomy" id="36816"/>
    <lineage>
        <taxon>Bacteria</taxon>
        <taxon>Bacillati</taxon>
        <taxon>Actinomycetota</taxon>
        <taxon>Actinomycetes</taxon>
        <taxon>Kitasatosporales</taxon>
        <taxon>Streptomycetaceae</taxon>
        <taxon>Streptomyces</taxon>
    </lineage>
</organism>
<dbReference type="AlphaFoldDB" id="A0A7W9LXU7"/>
<feature type="region of interest" description="Disordered" evidence="1">
    <location>
        <begin position="1"/>
        <end position="28"/>
    </location>
</feature>
<comment type="caution">
    <text evidence="2">The sequence shown here is derived from an EMBL/GenBank/DDBJ whole genome shotgun (WGS) entry which is preliminary data.</text>
</comment>
<accession>A0A7W9LXU7</accession>
<gene>
    <name evidence="2" type="ORF">HDA41_008078</name>
</gene>
<evidence type="ECO:0000313" key="2">
    <source>
        <dbReference type="EMBL" id="MBB5800114.1"/>
    </source>
</evidence>
<sequence>MVWQRATALGASGSGREDRRQEGTTEVDGQQAITLTREQAGVTDRWHVATEGQPYILKSSRSGGALPGETTLDYNKPVDAKAPPAADVVDVNKGRRGGPCVG</sequence>
<proteinExistence type="predicted"/>
<protein>
    <submittedName>
        <fullName evidence="2">Uncharacterized protein</fullName>
    </submittedName>
</protein>
<dbReference type="RefSeq" id="WP_184992891.1">
    <property type="nucleotide sequence ID" value="NZ_JACHNE010000001.1"/>
</dbReference>
<dbReference type="EMBL" id="JACHNE010000001">
    <property type="protein sequence ID" value="MBB5800114.1"/>
    <property type="molecule type" value="Genomic_DNA"/>
</dbReference>
<feature type="compositionally biased region" description="Low complexity" evidence="1">
    <location>
        <begin position="75"/>
        <end position="91"/>
    </location>
</feature>
<keyword evidence="3" id="KW-1185">Reference proteome</keyword>
<evidence type="ECO:0000256" key="1">
    <source>
        <dbReference type="SAM" id="MobiDB-lite"/>
    </source>
</evidence>
<reference evidence="2 3" key="1">
    <citation type="submission" date="2020-08" db="EMBL/GenBank/DDBJ databases">
        <title>Sequencing the genomes of 1000 actinobacteria strains.</title>
        <authorList>
            <person name="Klenk H.-P."/>
        </authorList>
    </citation>
    <scope>NUCLEOTIDE SEQUENCE [LARGE SCALE GENOMIC DNA]</scope>
    <source>
        <strain evidence="2 3">DSM 40084</strain>
    </source>
</reference>
<feature type="region of interest" description="Disordered" evidence="1">
    <location>
        <begin position="59"/>
        <end position="102"/>
    </location>
</feature>